<dbReference type="Pfam" id="PF00392">
    <property type="entry name" value="GntR"/>
    <property type="match status" value="1"/>
</dbReference>
<dbReference type="SMART" id="SM00866">
    <property type="entry name" value="UTRA"/>
    <property type="match status" value="1"/>
</dbReference>
<dbReference type="PRINTS" id="PR00035">
    <property type="entry name" value="HTHGNTR"/>
</dbReference>
<dbReference type="SUPFAM" id="SSF46785">
    <property type="entry name" value="Winged helix' DNA-binding domain"/>
    <property type="match status" value="1"/>
</dbReference>
<keyword evidence="4" id="KW-0804">Transcription</keyword>
<dbReference type="Gene3D" id="3.40.1410.10">
    <property type="entry name" value="Chorismate lyase-like"/>
    <property type="match status" value="1"/>
</dbReference>
<dbReference type="InterPro" id="IPR036388">
    <property type="entry name" value="WH-like_DNA-bd_sf"/>
</dbReference>
<dbReference type="InterPro" id="IPR050679">
    <property type="entry name" value="Bact_HTH_transcr_reg"/>
</dbReference>
<dbReference type="RefSeq" id="WP_025726952.1">
    <property type="nucleotide sequence ID" value="NZ_JAAIWK010000014.1"/>
</dbReference>
<dbReference type="Gene3D" id="1.10.10.10">
    <property type="entry name" value="Winged helix-like DNA-binding domain superfamily/Winged helix DNA-binding domain"/>
    <property type="match status" value="1"/>
</dbReference>
<dbReference type="Pfam" id="PF07702">
    <property type="entry name" value="UTRA"/>
    <property type="match status" value="1"/>
</dbReference>
<evidence type="ECO:0000313" key="9">
    <source>
        <dbReference type="Proteomes" id="UP000476934"/>
    </source>
</evidence>
<dbReference type="SUPFAM" id="SSF64288">
    <property type="entry name" value="Chorismate lyase-like"/>
    <property type="match status" value="1"/>
</dbReference>
<evidence type="ECO:0000256" key="2">
    <source>
        <dbReference type="ARBA" id="ARBA00023015"/>
    </source>
</evidence>
<dbReference type="CDD" id="cd07377">
    <property type="entry name" value="WHTH_GntR"/>
    <property type="match status" value="1"/>
</dbReference>
<name>A0A0A6VFE2_9BACI</name>
<sequence length="238" mass="27253">MTKYETIAKEVKRRILEKEYSTDAPIPDEISLTKEFKCSRMTVKKALDMLVMEGLLYRRRGHGTFIVKSAVDNHLVNVGTNESLGLTHLLEGKDVRSKVILHEVMFPDAETASHLAISAKTPVYHIIRLRIVEGEPYVIENTYMPTDLISGITDEVLHSSIYHYIENHLKLTIAGSHRKIRACKPNELDQQYLQCAPDDPVLEVEQISYLNTGVPFEYSFSRHRYDKFVFTAVSIQKT</sequence>
<dbReference type="GO" id="GO:0003677">
    <property type="term" value="F:DNA binding"/>
    <property type="evidence" value="ECO:0007669"/>
    <property type="project" value="UniProtKB-KW"/>
</dbReference>
<evidence type="ECO:0000256" key="4">
    <source>
        <dbReference type="ARBA" id="ARBA00023163"/>
    </source>
</evidence>
<comment type="caution">
    <text evidence="6">The sequence shown here is derived from an EMBL/GenBank/DDBJ whole genome shotgun (WGS) entry which is preliminary data.</text>
</comment>
<dbReference type="STRING" id="363870.NG54_04135"/>
<dbReference type="SMART" id="SM00345">
    <property type="entry name" value="HTH_GNTR"/>
    <property type="match status" value="1"/>
</dbReference>
<protein>
    <submittedName>
        <fullName evidence="6">GntR family transcriptional regulator</fullName>
    </submittedName>
</protein>
<gene>
    <name evidence="7" type="ORF">G4D61_09860</name>
    <name evidence="6" type="ORF">NG54_04135</name>
</gene>
<dbReference type="GO" id="GO:0003700">
    <property type="term" value="F:DNA-binding transcription factor activity"/>
    <property type="evidence" value="ECO:0007669"/>
    <property type="project" value="InterPro"/>
</dbReference>
<accession>A0A0A6VFE2</accession>
<dbReference type="InterPro" id="IPR000524">
    <property type="entry name" value="Tscrpt_reg_HTH_GntR"/>
</dbReference>
<keyword evidence="9" id="KW-1185">Reference proteome</keyword>
<evidence type="ECO:0000313" key="8">
    <source>
        <dbReference type="Proteomes" id="UP000030588"/>
    </source>
</evidence>
<dbReference type="PANTHER" id="PTHR44846">
    <property type="entry name" value="MANNOSYL-D-GLYCERATE TRANSPORT/METABOLISM SYSTEM REPRESSOR MNGR-RELATED"/>
    <property type="match status" value="1"/>
</dbReference>
<reference evidence="6 8" key="1">
    <citation type="submission" date="2014-10" db="EMBL/GenBank/DDBJ databases">
        <title>Draft genome of phytase producing Bacillus ginsengihumi strain M2.11.</title>
        <authorList>
            <person name="Toymentseva A."/>
            <person name="Boulygina E.A."/>
            <person name="Kazakov S.V."/>
            <person name="Kayumov I."/>
            <person name="Suleimanova A.D."/>
            <person name="Mardanova A.M."/>
            <person name="Maria S.N."/>
            <person name="Sergey M.Y."/>
            <person name="Sharipova M.R."/>
        </authorList>
    </citation>
    <scope>NUCLEOTIDE SEQUENCE [LARGE SCALE GENOMIC DNA]</scope>
    <source>
        <strain evidence="6 8">M2.11</strain>
    </source>
</reference>
<keyword evidence="3" id="KW-0238">DNA-binding</keyword>
<dbReference type="InterPro" id="IPR036390">
    <property type="entry name" value="WH_DNA-bd_sf"/>
</dbReference>
<feature type="domain" description="HTH gntR-type" evidence="5">
    <location>
        <begin position="1"/>
        <end position="69"/>
    </location>
</feature>
<dbReference type="EMBL" id="JRUN01000008">
    <property type="protein sequence ID" value="KHD86276.1"/>
    <property type="molecule type" value="Genomic_DNA"/>
</dbReference>
<organism evidence="6 8">
    <name type="scientific">Heyndrickxia ginsengihumi</name>
    <dbReference type="NCBI Taxonomy" id="363870"/>
    <lineage>
        <taxon>Bacteria</taxon>
        <taxon>Bacillati</taxon>
        <taxon>Bacillota</taxon>
        <taxon>Bacilli</taxon>
        <taxon>Bacillales</taxon>
        <taxon>Bacillaceae</taxon>
        <taxon>Heyndrickxia</taxon>
    </lineage>
</organism>
<evidence type="ECO:0000313" key="7">
    <source>
        <dbReference type="EMBL" id="NEY20261.1"/>
    </source>
</evidence>
<dbReference type="EMBL" id="JAAIWK010000014">
    <property type="protein sequence ID" value="NEY20261.1"/>
    <property type="molecule type" value="Genomic_DNA"/>
</dbReference>
<evidence type="ECO:0000256" key="3">
    <source>
        <dbReference type="ARBA" id="ARBA00023125"/>
    </source>
</evidence>
<evidence type="ECO:0000313" key="6">
    <source>
        <dbReference type="EMBL" id="KHD86276.1"/>
    </source>
</evidence>
<proteinExistence type="predicted"/>
<dbReference type="AlphaFoldDB" id="A0A0A6VFE2"/>
<dbReference type="OrthoDB" id="9815017at2"/>
<dbReference type="Proteomes" id="UP000030588">
    <property type="component" value="Unassembled WGS sequence"/>
</dbReference>
<dbReference type="GO" id="GO:0045892">
    <property type="term" value="P:negative regulation of DNA-templated transcription"/>
    <property type="evidence" value="ECO:0007669"/>
    <property type="project" value="TreeGrafter"/>
</dbReference>
<keyword evidence="1" id="KW-0678">Repressor</keyword>
<dbReference type="PANTHER" id="PTHR44846:SF5">
    <property type="entry name" value="HTH-TYPE TRANSCRIPTIONAL REGULATOR GMUR"/>
    <property type="match status" value="1"/>
</dbReference>
<dbReference type="FunFam" id="1.10.10.10:FF:000079">
    <property type="entry name" value="GntR family transcriptional regulator"/>
    <property type="match status" value="1"/>
</dbReference>
<evidence type="ECO:0000259" key="5">
    <source>
        <dbReference type="PROSITE" id="PS50949"/>
    </source>
</evidence>
<reference evidence="7 9" key="3">
    <citation type="submission" date="2020-03" db="EMBL/GenBank/DDBJ databases">
        <title>Bacillus aquiflavi sp. nov., isolated from yellow water of strong flavor Chinese baijiu in Yibin region of China.</title>
        <authorList>
            <person name="Xie J."/>
        </authorList>
    </citation>
    <scope>NUCLEOTIDE SEQUENCE [LARGE SCALE GENOMIC DNA]</scope>
    <source>
        <strain evidence="7 9">Gsoil 114</strain>
    </source>
</reference>
<evidence type="ECO:0000256" key="1">
    <source>
        <dbReference type="ARBA" id="ARBA00022491"/>
    </source>
</evidence>
<dbReference type="InterPro" id="IPR028978">
    <property type="entry name" value="Chorismate_lyase_/UTRA_dom_sf"/>
</dbReference>
<dbReference type="PROSITE" id="PS50949">
    <property type="entry name" value="HTH_GNTR"/>
    <property type="match status" value="1"/>
</dbReference>
<keyword evidence="2" id="KW-0805">Transcription regulation</keyword>
<dbReference type="InterPro" id="IPR011663">
    <property type="entry name" value="UTRA"/>
</dbReference>
<dbReference type="Proteomes" id="UP000476934">
    <property type="component" value="Unassembled WGS sequence"/>
</dbReference>
<reference evidence="7 9" key="2">
    <citation type="submission" date="2020-02" db="EMBL/GenBank/DDBJ databases">
        <authorList>
            <person name="Feng H."/>
        </authorList>
    </citation>
    <scope>NUCLEOTIDE SEQUENCE [LARGE SCALE GENOMIC DNA]</scope>
    <source>
        <strain evidence="7 9">Gsoil 114</strain>
    </source>
</reference>
<dbReference type="FunFam" id="3.40.1410.10:FF:000008">
    <property type="entry name" value="Transcriptional regulator, GntR family"/>
    <property type="match status" value="1"/>
</dbReference>